<organism evidence="1">
    <name type="scientific">Schizaphis graminum</name>
    <name type="common">Green bug aphid</name>
    <dbReference type="NCBI Taxonomy" id="13262"/>
    <lineage>
        <taxon>Eukaryota</taxon>
        <taxon>Metazoa</taxon>
        <taxon>Ecdysozoa</taxon>
        <taxon>Arthropoda</taxon>
        <taxon>Hexapoda</taxon>
        <taxon>Insecta</taxon>
        <taxon>Pterygota</taxon>
        <taxon>Neoptera</taxon>
        <taxon>Paraneoptera</taxon>
        <taxon>Hemiptera</taxon>
        <taxon>Sternorrhyncha</taxon>
        <taxon>Aphidomorpha</taxon>
        <taxon>Aphidoidea</taxon>
        <taxon>Aphididae</taxon>
        <taxon>Aphidini</taxon>
        <taxon>Schizaphis</taxon>
    </lineage>
</organism>
<dbReference type="AlphaFoldDB" id="A0A2S2PW90"/>
<reference evidence="1" key="1">
    <citation type="submission" date="2018-04" db="EMBL/GenBank/DDBJ databases">
        <title>Transcriptome of Schizaphis graminum biotype I.</title>
        <authorList>
            <person name="Scully E.D."/>
            <person name="Geib S.M."/>
            <person name="Palmer N.A."/>
            <person name="Koch K."/>
            <person name="Bradshaw J."/>
            <person name="Heng-Moss T."/>
            <person name="Sarath G."/>
        </authorList>
    </citation>
    <scope>NUCLEOTIDE SEQUENCE</scope>
</reference>
<gene>
    <name evidence="1" type="ORF">g.163117</name>
</gene>
<evidence type="ECO:0000313" key="1">
    <source>
        <dbReference type="EMBL" id="MBY33126.1"/>
    </source>
</evidence>
<protein>
    <submittedName>
        <fullName evidence="1">Uncharacterized protein</fullName>
    </submittedName>
</protein>
<dbReference type="EMBL" id="GGMR01020507">
    <property type="protein sequence ID" value="MBY33126.1"/>
    <property type="molecule type" value="Transcribed_RNA"/>
</dbReference>
<proteinExistence type="predicted"/>
<name>A0A2S2PW90_SCHGA</name>
<sequence length="220" mass="25774">MNNRSYSILTKQIVNNFKHEKNFPENVFCSVCNVYMNRIKRSQILDTHQEQNEFLSDRTKECWHSIDCLQTLHNNLHQTVDHTSSSERQLKLNPYLILDTDPTLDNLNNSNSLYRYSHSLGTVPDIFFCSACNVQMNRIKISQTFDTHQEHNVFISDSTNECWRPIDRVQTLHNNIHKTVNNSSEGQLKLNPYLILDTDPTLNNLNYLNALYRYPHSLGK</sequence>
<accession>A0A2S2PW90</accession>